<feature type="chain" id="PRO_5039284391" evidence="2">
    <location>
        <begin position="24"/>
        <end position="316"/>
    </location>
</feature>
<gene>
    <name evidence="3" type="ORF">H9734_04960</name>
</gene>
<evidence type="ECO:0000313" key="4">
    <source>
        <dbReference type="Proteomes" id="UP000886890"/>
    </source>
</evidence>
<feature type="non-terminal residue" evidence="3">
    <location>
        <position position="316"/>
    </location>
</feature>
<evidence type="ECO:0000313" key="3">
    <source>
        <dbReference type="EMBL" id="HIX76932.1"/>
    </source>
</evidence>
<evidence type="ECO:0000256" key="2">
    <source>
        <dbReference type="SAM" id="SignalP"/>
    </source>
</evidence>
<comment type="caution">
    <text evidence="3">The sequence shown here is derived from an EMBL/GenBank/DDBJ whole genome shotgun (WGS) entry which is preliminary data.</text>
</comment>
<accession>A0A9D2BIQ3</accession>
<dbReference type="Proteomes" id="UP000886890">
    <property type="component" value="Unassembled WGS sequence"/>
</dbReference>
<protein>
    <submittedName>
        <fullName evidence="3">Uncharacterized protein</fullName>
    </submittedName>
</protein>
<organism evidence="3 4">
    <name type="scientific">Candidatus Fusicatenibacter merdavium</name>
    <dbReference type="NCBI Taxonomy" id="2838600"/>
    <lineage>
        <taxon>Bacteria</taxon>
        <taxon>Bacillati</taxon>
        <taxon>Bacillota</taxon>
        <taxon>Clostridia</taxon>
        <taxon>Lachnospirales</taxon>
        <taxon>Lachnospiraceae</taxon>
        <taxon>Fusicatenibacter</taxon>
    </lineage>
</organism>
<keyword evidence="2" id="KW-0732">Signal</keyword>
<proteinExistence type="predicted"/>
<feature type="compositionally biased region" description="Acidic residues" evidence="1">
    <location>
        <begin position="297"/>
        <end position="310"/>
    </location>
</feature>
<feature type="compositionally biased region" description="Low complexity" evidence="1">
    <location>
        <begin position="219"/>
        <end position="253"/>
    </location>
</feature>
<reference evidence="3" key="2">
    <citation type="submission" date="2021-04" db="EMBL/GenBank/DDBJ databases">
        <authorList>
            <person name="Gilroy R."/>
        </authorList>
    </citation>
    <scope>NUCLEOTIDE SEQUENCE</scope>
    <source>
        <strain evidence="3">CHK183-1962</strain>
    </source>
</reference>
<reference evidence="3" key="1">
    <citation type="journal article" date="2021" name="PeerJ">
        <title>Extensive microbial diversity within the chicken gut microbiome revealed by metagenomics and culture.</title>
        <authorList>
            <person name="Gilroy R."/>
            <person name="Ravi A."/>
            <person name="Getino M."/>
            <person name="Pursley I."/>
            <person name="Horton D.L."/>
            <person name="Alikhan N.F."/>
            <person name="Baker D."/>
            <person name="Gharbi K."/>
            <person name="Hall N."/>
            <person name="Watson M."/>
            <person name="Adriaenssens E.M."/>
            <person name="Foster-Nyarko E."/>
            <person name="Jarju S."/>
            <person name="Secka A."/>
            <person name="Antonio M."/>
            <person name="Oren A."/>
            <person name="Chaudhuri R.R."/>
            <person name="La Ragione R."/>
            <person name="Hildebrand F."/>
            <person name="Pallen M.J."/>
        </authorList>
    </citation>
    <scope>NUCLEOTIDE SEQUENCE</scope>
    <source>
        <strain evidence="3">CHK183-1962</strain>
    </source>
</reference>
<dbReference type="AlphaFoldDB" id="A0A9D2BIQ3"/>
<evidence type="ECO:0000256" key="1">
    <source>
        <dbReference type="SAM" id="MobiDB-lite"/>
    </source>
</evidence>
<dbReference type="EMBL" id="DXEK01000081">
    <property type="protein sequence ID" value="HIX76932.1"/>
    <property type="molecule type" value="Genomic_DNA"/>
</dbReference>
<feature type="region of interest" description="Disordered" evidence="1">
    <location>
        <begin position="168"/>
        <end position="316"/>
    </location>
</feature>
<name>A0A9D2BIQ3_9FIRM</name>
<sequence length="316" mass="32983">MKKKQVLKVMGMVLAGSLVLSEAAPVSVRAASAAAQSSQEQESREEQETAIVCYIDTKNGNDKNDGTTPETAVKTLKQALTLYQEMKASGSGETETEAADTVVSVETFAAETSESDTKGYFVFCGMTESELKTWIENKEESLGKGEALFPQGTDAVTEDAYKILAAQQQARPTATPVPGSVPSPDGSASGIVPVPGTTPVPENPSQETENDETSGSEQVTPVPTETPESTVTPTPTETPENTATPTPTETPESTPAPTPTETPESTPTESPAQDPEEETETAPTPGEGSVNNGPEAGEPEDPETDTEDDGQGSSEL</sequence>
<feature type="compositionally biased region" description="Low complexity" evidence="1">
    <location>
        <begin position="168"/>
        <end position="195"/>
    </location>
</feature>
<feature type="signal peptide" evidence="2">
    <location>
        <begin position="1"/>
        <end position="23"/>
    </location>
</feature>
<feature type="compositionally biased region" description="Low complexity" evidence="1">
    <location>
        <begin position="261"/>
        <end position="272"/>
    </location>
</feature>